<comment type="caution">
    <text evidence="3">The sequence shown here is derived from an EMBL/GenBank/DDBJ whole genome shotgun (WGS) entry which is preliminary data.</text>
</comment>
<feature type="domain" description="Pyrrolo-quinoline quinone repeat" evidence="2">
    <location>
        <begin position="80"/>
        <end position="242"/>
    </location>
</feature>
<dbReference type="InterPro" id="IPR011047">
    <property type="entry name" value="Quinoprotein_ADH-like_sf"/>
</dbReference>
<dbReference type="SUPFAM" id="SSF50998">
    <property type="entry name" value="Quinoprotein alcohol dehydrogenase-like"/>
    <property type="match status" value="1"/>
</dbReference>
<dbReference type="Gene3D" id="2.130.10.10">
    <property type="entry name" value="YVTN repeat-like/Quinoprotein amine dehydrogenase"/>
    <property type="match status" value="2"/>
</dbReference>
<evidence type="ECO:0000313" key="3">
    <source>
        <dbReference type="EMBL" id="RHA40971.1"/>
    </source>
</evidence>
<sequence>MSRSPMHDVVLLEGDQPSTDDDTPPRPRSHRRWWAVGLAAALVVGGAVAVQHRSDAAADERAARLALVPGVIAPADGSLRALWRLEQPEAAVTYGGAADGVLLGGTSSGDGFDLHGVDAATGDVLWRTPVDVPVDETLWSWCDPVRAADGSELAVCTAGPDAPAASIALSSRTVWTVAPRTGEILTSRRVRGDSTVLVTADQLVVAGSPDTGVWRVQSLDPSSGEPRWTFTPPIPRTHADFSQPQLLDEGTGNVLVSLGGHLWLLDSAGTPLVDRTTTDGTWWVALRTGTSLGRSFSSGGADGIALLPDHSTVTISEQPVYVFPDDGTAPDALFTLDTRADGTWLVGRSAATGAQRWTLRENALTSLLVEGTLYIGTSDSIIALDPGSGDVRWRRDVGHAVDQMSTDGDDLVVVAPPTTVAAYSRHDGHPSWSTDLADELSGLASVGFAPGTRHVAAWGLDGSVTAVG</sequence>
<dbReference type="InterPro" id="IPR018391">
    <property type="entry name" value="PQQ_b-propeller_rpt"/>
</dbReference>
<dbReference type="SMART" id="SM00564">
    <property type="entry name" value="PQQ"/>
    <property type="match status" value="3"/>
</dbReference>
<name>A0A413RLP1_9CELL</name>
<dbReference type="Proteomes" id="UP000283374">
    <property type="component" value="Unassembled WGS sequence"/>
</dbReference>
<evidence type="ECO:0000313" key="4">
    <source>
        <dbReference type="Proteomes" id="UP000283374"/>
    </source>
</evidence>
<dbReference type="PANTHER" id="PTHR34512:SF30">
    <property type="entry name" value="OUTER MEMBRANE PROTEIN ASSEMBLY FACTOR BAMB"/>
    <property type="match status" value="1"/>
</dbReference>
<dbReference type="RefSeq" id="WP_118767189.1">
    <property type="nucleotide sequence ID" value="NZ_QWKP01000191.1"/>
</dbReference>
<dbReference type="OrthoDB" id="4815319at2"/>
<accession>A0A413RLP1</accession>
<evidence type="ECO:0000259" key="2">
    <source>
        <dbReference type="Pfam" id="PF13360"/>
    </source>
</evidence>
<reference evidence="3 4" key="1">
    <citation type="submission" date="2018-08" db="EMBL/GenBank/DDBJ databases">
        <title>Cellulomonas rhizosphaerae sp. nov., a novel actinomycete isolated from soil.</title>
        <authorList>
            <person name="Tian Y."/>
        </authorList>
    </citation>
    <scope>NUCLEOTIDE SEQUENCE [LARGE SCALE GENOMIC DNA]</scope>
    <source>
        <strain evidence="3 4">NEAU-TCZ24</strain>
    </source>
</reference>
<evidence type="ECO:0000256" key="1">
    <source>
        <dbReference type="SAM" id="MobiDB-lite"/>
    </source>
</evidence>
<gene>
    <name evidence="3" type="ORF">D1825_09540</name>
</gene>
<keyword evidence="4" id="KW-1185">Reference proteome</keyword>
<dbReference type="AlphaFoldDB" id="A0A413RLP1"/>
<protein>
    <recommendedName>
        <fullName evidence="2">Pyrrolo-quinoline quinone repeat domain-containing protein</fullName>
    </recommendedName>
</protein>
<dbReference type="PANTHER" id="PTHR34512">
    <property type="entry name" value="CELL SURFACE PROTEIN"/>
    <property type="match status" value="1"/>
</dbReference>
<feature type="region of interest" description="Disordered" evidence="1">
    <location>
        <begin position="1"/>
        <end position="29"/>
    </location>
</feature>
<dbReference type="InterPro" id="IPR015943">
    <property type="entry name" value="WD40/YVTN_repeat-like_dom_sf"/>
</dbReference>
<feature type="domain" description="Pyrrolo-quinoline quinone repeat" evidence="2">
    <location>
        <begin position="349"/>
        <end position="446"/>
    </location>
</feature>
<dbReference type="InterPro" id="IPR002372">
    <property type="entry name" value="PQQ_rpt_dom"/>
</dbReference>
<proteinExistence type="predicted"/>
<dbReference type="Pfam" id="PF13360">
    <property type="entry name" value="PQQ_2"/>
    <property type="match status" value="2"/>
</dbReference>
<dbReference type="EMBL" id="QWKP01000191">
    <property type="protein sequence ID" value="RHA40971.1"/>
    <property type="molecule type" value="Genomic_DNA"/>
</dbReference>
<organism evidence="3 4">
    <name type="scientific">Cellulomonas rhizosphaerae</name>
    <dbReference type="NCBI Taxonomy" id="2293719"/>
    <lineage>
        <taxon>Bacteria</taxon>
        <taxon>Bacillati</taxon>
        <taxon>Actinomycetota</taxon>
        <taxon>Actinomycetes</taxon>
        <taxon>Micrococcales</taxon>
        <taxon>Cellulomonadaceae</taxon>
        <taxon>Cellulomonas</taxon>
    </lineage>
</organism>